<accession>A0A9D5B4V1</accession>
<protein>
    <recommendedName>
        <fullName evidence="2">PB1-like domain-containing protein</fullName>
    </recommendedName>
</protein>
<reference evidence="3 4" key="1">
    <citation type="journal article" date="2022" name="Nat. Genet.">
        <title>Improved pea reference genome and pan-genome highlight genomic features and evolutionary characteristics.</title>
        <authorList>
            <person name="Yang T."/>
            <person name="Liu R."/>
            <person name="Luo Y."/>
            <person name="Hu S."/>
            <person name="Wang D."/>
            <person name="Wang C."/>
            <person name="Pandey M.K."/>
            <person name="Ge S."/>
            <person name="Xu Q."/>
            <person name="Li N."/>
            <person name="Li G."/>
            <person name="Huang Y."/>
            <person name="Saxena R.K."/>
            <person name="Ji Y."/>
            <person name="Li M."/>
            <person name="Yan X."/>
            <person name="He Y."/>
            <person name="Liu Y."/>
            <person name="Wang X."/>
            <person name="Xiang C."/>
            <person name="Varshney R.K."/>
            <person name="Ding H."/>
            <person name="Gao S."/>
            <person name="Zong X."/>
        </authorList>
    </citation>
    <scope>NUCLEOTIDE SEQUENCE [LARGE SCALE GENOMIC DNA]</scope>
    <source>
        <strain evidence="3 4">cv. Zhongwan 6</strain>
    </source>
</reference>
<sequence>MVFFSEGDDESSYGGLVAEVKCDVDKWGYFEVLGIVKELRYEEYGTVIYKDLTVGLFTLGDNKGAKEIVDLYKAHKSVHLYVQHLLSQTDYYDGPIEDEIENIAKVVVNVDETEDIIGKLVEDVLNGKANSVSDLNKAEVGGTNVDVNGDEHMIEGEVGDINVDVNEVEDMSEGEVGYNSVDVNGVEDMSKDDVGDNNVDVNEDENMSDSDDVSFQYDSALDVAFQDSDEDSDGLVEEDITHLFGYDKEEEGKGKKHSEECEGASEECEGASEECEGATDELESGCETDDKRSLSNYG</sequence>
<evidence type="ECO:0000256" key="1">
    <source>
        <dbReference type="SAM" id="MobiDB-lite"/>
    </source>
</evidence>
<proteinExistence type="predicted"/>
<comment type="caution">
    <text evidence="3">The sequence shown here is derived from an EMBL/GenBank/DDBJ whole genome shotgun (WGS) entry which is preliminary data.</text>
</comment>
<feature type="domain" description="PB1-like" evidence="2">
    <location>
        <begin position="8"/>
        <end position="84"/>
    </location>
</feature>
<feature type="compositionally biased region" description="Basic and acidic residues" evidence="1">
    <location>
        <begin position="244"/>
        <end position="260"/>
    </location>
</feature>
<dbReference type="EMBL" id="JAMSHJ010000003">
    <property type="protein sequence ID" value="KAI5429489.1"/>
    <property type="molecule type" value="Genomic_DNA"/>
</dbReference>
<name>A0A9D5B4V1_PEA</name>
<dbReference type="InterPro" id="IPR058594">
    <property type="entry name" value="PB1-like_dom_pln"/>
</dbReference>
<dbReference type="Proteomes" id="UP001058974">
    <property type="component" value="Chromosome 3"/>
</dbReference>
<keyword evidence="4" id="KW-1185">Reference proteome</keyword>
<evidence type="ECO:0000259" key="2">
    <source>
        <dbReference type="Pfam" id="PF26130"/>
    </source>
</evidence>
<evidence type="ECO:0000313" key="3">
    <source>
        <dbReference type="EMBL" id="KAI5429489.1"/>
    </source>
</evidence>
<feature type="compositionally biased region" description="Basic and acidic residues" evidence="1">
    <location>
        <begin position="288"/>
        <end position="298"/>
    </location>
</feature>
<evidence type="ECO:0000313" key="4">
    <source>
        <dbReference type="Proteomes" id="UP001058974"/>
    </source>
</evidence>
<feature type="compositionally biased region" description="Acidic residues" evidence="1">
    <location>
        <begin position="261"/>
        <end position="287"/>
    </location>
</feature>
<feature type="region of interest" description="Disordered" evidence="1">
    <location>
        <begin position="244"/>
        <end position="298"/>
    </location>
</feature>
<gene>
    <name evidence="3" type="ORF">KIW84_034178</name>
</gene>
<organism evidence="3 4">
    <name type="scientific">Pisum sativum</name>
    <name type="common">Garden pea</name>
    <name type="synonym">Lathyrus oleraceus</name>
    <dbReference type="NCBI Taxonomy" id="3888"/>
    <lineage>
        <taxon>Eukaryota</taxon>
        <taxon>Viridiplantae</taxon>
        <taxon>Streptophyta</taxon>
        <taxon>Embryophyta</taxon>
        <taxon>Tracheophyta</taxon>
        <taxon>Spermatophyta</taxon>
        <taxon>Magnoliopsida</taxon>
        <taxon>eudicotyledons</taxon>
        <taxon>Gunneridae</taxon>
        <taxon>Pentapetalae</taxon>
        <taxon>rosids</taxon>
        <taxon>fabids</taxon>
        <taxon>Fabales</taxon>
        <taxon>Fabaceae</taxon>
        <taxon>Papilionoideae</taxon>
        <taxon>50 kb inversion clade</taxon>
        <taxon>NPAAA clade</taxon>
        <taxon>Hologalegina</taxon>
        <taxon>IRL clade</taxon>
        <taxon>Fabeae</taxon>
        <taxon>Lathyrus</taxon>
    </lineage>
</organism>
<dbReference type="Pfam" id="PF26130">
    <property type="entry name" value="PB1-like"/>
    <property type="match status" value="1"/>
</dbReference>
<dbReference type="AlphaFoldDB" id="A0A9D5B4V1"/>
<dbReference type="Gramene" id="Psat03G0417800-T1">
    <property type="protein sequence ID" value="KAI5429489.1"/>
    <property type="gene ID" value="KIW84_034178"/>
</dbReference>